<dbReference type="GO" id="GO:0008324">
    <property type="term" value="F:monoatomic cation transmembrane transporter activity"/>
    <property type="evidence" value="ECO:0007669"/>
    <property type="project" value="InterPro"/>
</dbReference>
<protein>
    <submittedName>
        <fullName evidence="10">H(+)/Cl(-) exchange transporter ClcA</fullName>
    </submittedName>
</protein>
<dbReference type="GO" id="GO:0005247">
    <property type="term" value="F:voltage-gated chloride channel activity"/>
    <property type="evidence" value="ECO:0007669"/>
    <property type="project" value="TreeGrafter"/>
</dbReference>
<dbReference type="GO" id="GO:0006813">
    <property type="term" value="P:potassium ion transport"/>
    <property type="evidence" value="ECO:0007669"/>
    <property type="project" value="InterPro"/>
</dbReference>
<comment type="subcellular location">
    <subcellularLocation>
        <location evidence="1">Membrane</location>
        <topology evidence="1">Multi-pass membrane protein</topology>
    </subcellularLocation>
</comment>
<evidence type="ECO:0000256" key="6">
    <source>
        <dbReference type="ARBA" id="ARBA00023136"/>
    </source>
</evidence>
<feature type="transmembrane region" description="Helical" evidence="8">
    <location>
        <begin position="234"/>
        <end position="255"/>
    </location>
</feature>
<accession>A0A8H2M8T9</accession>
<dbReference type="PRINTS" id="PR00762">
    <property type="entry name" value="CLCHANNEL"/>
</dbReference>
<keyword evidence="5" id="KW-0406">Ion transport</keyword>
<keyword evidence="2" id="KW-0813">Transport</keyword>
<dbReference type="InterPro" id="IPR036721">
    <property type="entry name" value="RCK_C_sf"/>
</dbReference>
<dbReference type="RefSeq" id="WP_131749827.1">
    <property type="nucleotide sequence ID" value="NZ_CAACYI010000001.1"/>
</dbReference>
<keyword evidence="4 8" id="KW-1133">Transmembrane helix</keyword>
<evidence type="ECO:0000256" key="2">
    <source>
        <dbReference type="ARBA" id="ARBA00022448"/>
    </source>
</evidence>
<feature type="transmembrane region" description="Helical" evidence="8">
    <location>
        <begin position="112"/>
        <end position="130"/>
    </location>
</feature>
<sequence length="520" mass="56603">MRIDDINQDKDLDLKRVKGMEILGKSLLIGILTGLVISGYRLLGSRLGDLFKSVYLWSCQGPLYFALVALVLVVLAVLVDFMVQKEPMISGSGIPQMEGILHKKIHYNWFKVLLYKFIGGIICLAVGMSVGREGPSVQMGACLGQGVSEKSKDSKKLDNYLITAGGSAGLSAAFGAPLAGVCFALEEAHKNFSYYVLLGCMLSSVVADFITKIVFGMEPSLQFRELDLLPLEDYWAFVLLGLAVGVSGVIFNQGILRTKAFIGKQKLPSFVPMALAFLLSAGISIYLPILAGGGHETIMDLKTGDMAILFLVFLLLVKYIFTFICFGSNVPGGIFFPLLAIGALVGSIMGKIFIGLGVDQSFYVNFVVLAMAGHFAAIVKAPLTGLILIFEMTGSMSQFLGLALVVLVATVTADILKGEPIYDELLKAILKKKGQLGASYYEENYLKITVHTGSLCSNQRVMDLDFPSYVWITELQRGKHRILPTGSTVLLAGDLLIFATDEDHYHDAEKILEDMTRERP</sequence>
<keyword evidence="6 8" id="KW-0472">Membrane</keyword>
<evidence type="ECO:0000259" key="9">
    <source>
        <dbReference type="PROSITE" id="PS51202"/>
    </source>
</evidence>
<evidence type="ECO:0000256" key="5">
    <source>
        <dbReference type="ARBA" id="ARBA00023065"/>
    </source>
</evidence>
<evidence type="ECO:0000256" key="4">
    <source>
        <dbReference type="ARBA" id="ARBA00022989"/>
    </source>
</evidence>
<dbReference type="Gene3D" id="1.10.3080.10">
    <property type="entry name" value="Clc chloride channel"/>
    <property type="match status" value="1"/>
</dbReference>
<feature type="transmembrane region" description="Helical" evidence="8">
    <location>
        <begin position="334"/>
        <end position="356"/>
    </location>
</feature>
<dbReference type="GO" id="GO:0005886">
    <property type="term" value="C:plasma membrane"/>
    <property type="evidence" value="ECO:0007669"/>
    <property type="project" value="TreeGrafter"/>
</dbReference>
<feature type="transmembrane region" description="Helical" evidence="8">
    <location>
        <begin position="192"/>
        <end position="214"/>
    </location>
</feature>
<evidence type="ECO:0000256" key="3">
    <source>
        <dbReference type="ARBA" id="ARBA00022692"/>
    </source>
</evidence>
<dbReference type="Pfam" id="PF00654">
    <property type="entry name" value="Voltage_CLC"/>
    <property type="match status" value="1"/>
</dbReference>
<dbReference type="AlphaFoldDB" id="A0A8H2M8T9"/>
<feature type="transmembrane region" description="Helical" evidence="8">
    <location>
        <begin position="362"/>
        <end position="390"/>
    </location>
</feature>
<dbReference type="CDD" id="cd01031">
    <property type="entry name" value="EriC"/>
    <property type="match status" value="1"/>
</dbReference>
<dbReference type="PROSITE" id="PS51202">
    <property type="entry name" value="RCK_C"/>
    <property type="match status" value="1"/>
</dbReference>
<dbReference type="Pfam" id="PF02080">
    <property type="entry name" value="TrkA_C"/>
    <property type="match status" value="1"/>
</dbReference>
<dbReference type="PANTHER" id="PTHR45711:SF6">
    <property type="entry name" value="CHLORIDE CHANNEL PROTEIN"/>
    <property type="match status" value="1"/>
</dbReference>
<name>A0A8H2M8T9_9FIRM</name>
<dbReference type="InterPro" id="IPR006037">
    <property type="entry name" value="RCK_C"/>
</dbReference>
<evidence type="ECO:0000313" key="10">
    <source>
        <dbReference type="EMBL" id="VFB17242.1"/>
    </source>
</evidence>
<feature type="transmembrane region" description="Helical" evidence="8">
    <location>
        <begin position="160"/>
        <end position="185"/>
    </location>
</feature>
<feature type="transmembrane region" description="Helical" evidence="8">
    <location>
        <begin position="267"/>
        <end position="287"/>
    </location>
</feature>
<keyword evidence="7" id="KW-0868">Chloride</keyword>
<proteinExistence type="predicted"/>
<dbReference type="PANTHER" id="PTHR45711">
    <property type="entry name" value="CHLORIDE CHANNEL PROTEIN"/>
    <property type="match status" value="1"/>
</dbReference>
<feature type="transmembrane region" description="Helical" evidence="8">
    <location>
        <begin position="63"/>
        <end position="83"/>
    </location>
</feature>
<dbReference type="SUPFAM" id="SSF81340">
    <property type="entry name" value="Clc chloride channel"/>
    <property type="match status" value="1"/>
</dbReference>
<evidence type="ECO:0000313" key="11">
    <source>
        <dbReference type="Proteomes" id="UP000377798"/>
    </source>
</evidence>
<reference evidence="10 11" key="1">
    <citation type="submission" date="2019-02" db="EMBL/GenBank/DDBJ databases">
        <authorList>
            <consortium name="Pathogen Informatics"/>
        </authorList>
    </citation>
    <scope>NUCLEOTIDE SEQUENCE [LARGE SCALE GENOMIC DNA]</scope>
    <source>
        <strain evidence="10 11">3012STDY7089603</strain>
    </source>
</reference>
<keyword evidence="3 8" id="KW-0812">Transmembrane</keyword>
<keyword evidence="11" id="KW-1185">Reference proteome</keyword>
<evidence type="ECO:0000256" key="7">
    <source>
        <dbReference type="ARBA" id="ARBA00023214"/>
    </source>
</evidence>
<dbReference type="InterPro" id="IPR014743">
    <property type="entry name" value="Cl-channel_core"/>
</dbReference>
<dbReference type="EMBL" id="CAACYI010000001">
    <property type="protein sequence ID" value="VFB17242.1"/>
    <property type="molecule type" value="Genomic_DNA"/>
</dbReference>
<dbReference type="Gene3D" id="3.30.70.1450">
    <property type="entry name" value="Regulator of K+ conductance, C-terminal domain"/>
    <property type="match status" value="1"/>
</dbReference>
<feature type="transmembrane region" description="Helical" evidence="8">
    <location>
        <begin position="22"/>
        <end position="43"/>
    </location>
</feature>
<comment type="caution">
    <text evidence="10">The sequence shown here is derived from an EMBL/GenBank/DDBJ whole genome shotgun (WGS) entry which is preliminary data.</text>
</comment>
<feature type="domain" description="RCK C-terminal" evidence="9">
    <location>
        <begin position="433"/>
        <end position="514"/>
    </location>
</feature>
<evidence type="ECO:0000256" key="1">
    <source>
        <dbReference type="ARBA" id="ARBA00004141"/>
    </source>
</evidence>
<dbReference type="InterPro" id="IPR001807">
    <property type="entry name" value="ClC"/>
</dbReference>
<feature type="transmembrane region" description="Helical" evidence="8">
    <location>
        <begin position="307"/>
        <end position="327"/>
    </location>
</feature>
<feature type="transmembrane region" description="Helical" evidence="8">
    <location>
        <begin position="399"/>
        <end position="416"/>
    </location>
</feature>
<evidence type="ECO:0000256" key="8">
    <source>
        <dbReference type="SAM" id="Phobius"/>
    </source>
</evidence>
<dbReference type="SUPFAM" id="SSF116726">
    <property type="entry name" value="TrkA C-terminal domain-like"/>
    <property type="match status" value="1"/>
</dbReference>
<dbReference type="Proteomes" id="UP000377798">
    <property type="component" value="Unassembled WGS sequence"/>
</dbReference>
<organism evidence="10 11">
    <name type="scientific">Urinicoccus massiliensis</name>
    <dbReference type="NCBI Taxonomy" id="1723382"/>
    <lineage>
        <taxon>Bacteria</taxon>
        <taxon>Bacillati</taxon>
        <taxon>Bacillota</taxon>
        <taxon>Tissierellia</taxon>
        <taxon>Tissierellales</taxon>
        <taxon>Peptoniphilaceae</taxon>
        <taxon>Urinicoccus</taxon>
    </lineage>
</organism>
<gene>
    <name evidence="10" type="primary">clcA</name>
    <name evidence="10" type="ORF">NCTC13150_01829</name>
</gene>